<evidence type="ECO:0000256" key="1">
    <source>
        <dbReference type="SAM" id="Phobius"/>
    </source>
</evidence>
<protein>
    <recommendedName>
        <fullName evidence="3">Cycloeucalenol cycloisomerase</fullName>
    </recommendedName>
</protein>
<dbReference type="eggNOG" id="ENOG502QPR8">
    <property type="taxonomic scope" value="Eukaryota"/>
</dbReference>
<proteinExistence type="predicted"/>
<reference evidence="2" key="1">
    <citation type="submission" date="2017-04" db="EMBL/GenBank/DDBJ databases">
        <title>Population genomics of picophytoplankton unveils novel chromosome hypervariability.</title>
        <authorList>
            <consortium name="DOE Joint Genome Institute"/>
            <person name="Blanc-Mathieu R."/>
            <person name="Krasovec M."/>
            <person name="Hebrard M."/>
            <person name="Yau S."/>
            <person name="Desgranges E."/>
            <person name="Martin J."/>
            <person name="Schackwitz W."/>
            <person name="Kuo A."/>
            <person name="Salin G."/>
            <person name="Donnadieu C."/>
            <person name="Desdevises Y."/>
            <person name="Sanchez-Ferandin S."/>
            <person name="Moreau H."/>
            <person name="Rivals E."/>
            <person name="Grigoriev I.V."/>
            <person name="Grimsley N."/>
            <person name="Eyre-Walker A."/>
            <person name="Piganeau G."/>
        </authorList>
    </citation>
    <scope>NUCLEOTIDE SEQUENCE [LARGE SCALE GENOMIC DNA]</scope>
    <source>
        <strain evidence="2">RCC 1115</strain>
    </source>
</reference>
<keyword evidence="1" id="KW-0472">Membrane</keyword>
<evidence type="ECO:0000313" key="2">
    <source>
        <dbReference type="EMBL" id="OUS49649.1"/>
    </source>
</evidence>
<dbReference type="Proteomes" id="UP000195557">
    <property type="component" value="Unassembled WGS sequence"/>
</dbReference>
<dbReference type="PANTHER" id="PTHR35136">
    <property type="entry name" value="CYCLOEUCALENOL CYCLOISOMERASE"/>
    <property type="match status" value="1"/>
</dbReference>
<dbReference type="AlphaFoldDB" id="A0A1Y5IJA5"/>
<evidence type="ECO:0008006" key="3">
    <source>
        <dbReference type="Google" id="ProtNLM"/>
    </source>
</evidence>
<feature type="transmembrane region" description="Helical" evidence="1">
    <location>
        <begin position="272"/>
        <end position="295"/>
    </location>
</feature>
<gene>
    <name evidence="2" type="ORF">BE221DRAFT_202925</name>
</gene>
<keyword evidence="1" id="KW-1133">Transmembrane helix</keyword>
<keyword evidence="1" id="KW-0812">Transmembrane</keyword>
<name>A0A1Y5IJA5_OSTTA</name>
<dbReference type="EMBL" id="KZ155771">
    <property type="protein sequence ID" value="OUS49649.1"/>
    <property type="molecule type" value="Genomic_DNA"/>
</dbReference>
<organism evidence="2">
    <name type="scientific">Ostreococcus tauri</name>
    <name type="common">Marine green alga</name>
    <dbReference type="NCBI Taxonomy" id="70448"/>
    <lineage>
        <taxon>Eukaryota</taxon>
        <taxon>Viridiplantae</taxon>
        <taxon>Chlorophyta</taxon>
        <taxon>Mamiellophyceae</taxon>
        <taxon>Mamiellales</taxon>
        <taxon>Bathycoccaceae</taxon>
        <taxon>Ostreococcus</taxon>
    </lineage>
</organism>
<feature type="transmembrane region" description="Helical" evidence="1">
    <location>
        <begin position="240"/>
        <end position="260"/>
    </location>
</feature>
<feature type="transmembrane region" description="Helical" evidence="1">
    <location>
        <begin position="167"/>
        <end position="185"/>
    </location>
</feature>
<accession>A0A1Y5IJA5</accession>
<sequence>MTGATRDVWVDMAAIFTAVFGVVLAAYASLTPVRGGKMTSEADARSARWVVDARVNPSKASAETFVMRYSMCWIASVGVVIATKAYESFDRWGYLAYCGACAAPAIAWPLMFPSRADAGKPLGERYIVKANVWIAVFSFIGNYWYTHYFYGVLKAEYTFDAHRLNDVPISMYLMTHAYFMFYHVLSNAALRRIRTGYVDNAQRFVFECAAIGAMSYTTAFMESLTICGFPYYSFADRHMAYTLGSAFYGIYFLVSFPMFLRVDETKLMPMSQVFWEAMGSGMAVLCLLDFVRVYLRIPFQMRIR</sequence>
<dbReference type="InterPro" id="IPR020532">
    <property type="entry name" value="Cycloeucalenol_cycloisomerase"/>
</dbReference>
<feature type="transmembrane region" description="Helical" evidence="1">
    <location>
        <begin position="126"/>
        <end position="145"/>
    </location>
</feature>
<dbReference type="PANTHER" id="PTHR35136:SF1">
    <property type="entry name" value="CYCLOEUCALENOL CYCLOISOMERASE"/>
    <property type="match status" value="1"/>
</dbReference>
<dbReference type="GO" id="GO:0047793">
    <property type="term" value="F:cycloeucalenol cycloisomerase activity"/>
    <property type="evidence" value="ECO:0007669"/>
    <property type="project" value="InterPro"/>
</dbReference>
<feature type="transmembrane region" description="Helical" evidence="1">
    <location>
        <begin position="12"/>
        <end position="30"/>
    </location>
</feature>
<feature type="transmembrane region" description="Helical" evidence="1">
    <location>
        <begin position="92"/>
        <end position="114"/>
    </location>
</feature>
<feature type="transmembrane region" description="Helical" evidence="1">
    <location>
        <begin position="66"/>
        <end position="86"/>
    </location>
</feature>